<dbReference type="PANTHER" id="PTHR11139:SF125">
    <property type="entry name" value="SERINE_THREONINE-PROTEIN KINASE MEC1"/>
    <property type="match status" value="1"/>
</dbReference>
<keyword evidence="8" id="KW-0227">DNA damage</keyword>
<evidence type="ECO:0000256" key="9">
    <source>
        <dbReference type="ARBA" id="ARBA00022777"/>
    </source>
</evidence>
<keyword evidence="12" id="KW-0234">DNA repair</keyword>
<dbReference type="Pfam" id="PF02259">
    <property type="entry name" value="FAT"/>
    <property type="match status" value="1"/>
</dbReference>
<dbReference type="InterPro" id="IPR056802">
    <property type="entry name" value="ATR-like_M-HEAT"/>
</dbReference>
<dbReference type="InterPro" id="IPR058681">
    <property type="entry name" value="HEAT_MEC1_N"/>
</dbReference>
<dbReference type="InterPro" id="IPR018936">
    <property type="entry name" value="PI3/4_kinase_CS"/>
</dbReference>
<dbReference type="InterPro" id="IPR016024">
    <property type="entry name" value="ARM-type_fold"/>
</dbReference>
<keyword evidence="14" id="KW-0469">Meiosis</keyword>
<name>A0ABR1FCW2_9ASCO</name>
<evidence type="ECO:0000313" key="23">
    <source>
        <dbReference type="EMBL" id="KAK7207679.1"/>
    </source>
</evidence>
<evidence type="ECO:0000256" key="15">
    <source>
        <dbReference type="ARBA" id="ARBA00029679"/>
    </source>
</evidence>
<evidence type="ECO:0000256" key="13">
    <source>
        <dbReference type="ARBA" id="ARBA00023242"/>
    </source>
</evidence>
<evidence type="ECO:0000259" key="21">
    <source>
        <dbReference type="PROSITE" id="PS51189"/>
    </source>
</evidence>
<evidence type="ECO:0000256" key="1">
    <source>
        <dbReference type="ARBA" id="ARBA00004123"/>
    </source>
</evidence>
<dbReference type="EC" id="2.7.11.1" evidence="3"/>
<evidence type="ECO:0000256" key="19">
    <source>
        <dbReference type="ARBA" id="ARBA00048679"/>
    </source>
</evidence>
<evidence type="ECO:0000256" key="4">
    <source>
        <dbReference type="ARBA" id="ARBA00021345"/>
    </source>
</evidence>
<dbReference type="SUPFAM" id="SSF48371">
    <property type="entry name" value="ARM repeat"/>
    <property type="match status" value="1"/>
</dbReference>
<dbReference type="PROSITE" id="PS51189">
    <property type="entry name" value="FAT"/>
    <property type="match status" value="1"/>
</dbReference>
<dbReference type="SMART" id="SM00146">
    <property type="entry name" value="PI3Kc"/>
    <property type="match status" value="1"/>
</dbReference>
<dbReference type="InterPro" id="IPR036940">
    <property type="entry name" value="PI3/4_kinase_cat_sf"/>
</dbReference>
<keyword evidence="10" id="KW-0067">ATP-binding</keyword>
<comment type="subcellular location">
    <subcellularLocation>
        <location evidence="1">Nucleus</location>
    </subcellularLocation>
</comment>
<accession>A0ABR1FCW2</accession>
<dbReference type="CDD" id="cd00892">
    <property type="entry name" value="PIKKc_ATR"/>
    <property type="match status" value="1"/>
</dbReference>
<evidence type="ECO:0000313" key="24">
    <source>
        <dbReference type="Proteomes" id="UP001498771"/>
    </source>
</evidence>
<comment type="catalytic activity">
    <reaction evidence="18">
        <text>L-threonyl-[protein] + ATP = O-phospho-L-threonyl-[protein] + ADP + H(+)</text>
        <dbReference type="Rhea" id="RHEA:46608"/>
        <dbReference type="Rhea" id="RHEA-COMP:11060"/>
        <dbReference type="Rhea" id="RHEA-COMP:11605"/>
        <dbReference type="ChEBI" id="CHEBI:15378"/>
        <dbReference type="ChEBI" id="CHEBI:30013"/>
        <dbReference type="ChEBI" id="CHEBI:30616"/>
        <dbReference type="ChEBI" id="CHEBI:61977"/>
        <dbReference type="ChEBI" id="CHEBI:456216"/>
        <dbReference type="EC" id="2.7.11.1"/>
    </reaction>
</comment>
<dbReference type="InterPro" id="IPR003151">
    <property type="entry name" value="PIK-rel_kinase_FAT"/>
</dbReference>
<sequence length="2003" mass="227313">MTEDGEGSLSDSSRKRTYSNAFLVKPNSRTRAVEDLKSALPYCFDERGSFVSSCEKLKVHLRAQTAAIADRQEHLEVLQSLGFIPCMRSHELKRFTEFHCPICDCQNIGSGFGRTETWLEFYEVIGILLGLDDKSDETAIALLRIVRRYLYHYRPPPVRGNYSLDAVYTWIESKIKAGTREHRLIASRIVPLFIFDIESSRHIFNLLSFPDGNSSQLTESYVLAWAEIAKISEGEDLNVALIKLVSFLISDNEFYCALAYHELKSVAYARNVTPLQLLIPFMETISGFVFRPFRQAKAHILCSLLGVSLKELAEMAQEYILPYLVLERRKADVTEIAQIMQMPTSELCFSNLHLILATLFSQTSKDPLTEFRAHLADFSKKLAKLNYTKFVQVNSLIIAVEVLKMYSDSDDSKPAENVPAFRIVRMLADADAQSISSSSDNSNLDSFISKNILGIICHLSDILYKRPYWPDKRRYLRGMAAVIRLAGHHAVTAKPQICSSLQATISDENLQDVVISAWMNMLKYFHQDEGEKLLVLTLSVMFNNWNDFTERAKKCAVKLLEYILGTYRSRLRKMRVTELPVSIYVSQQLRPILRQFSELLLPCSDSATVLRDLSSRCQHENLAVVHEALLELRSTLLRKESPLQTLSPDLFSEVISTVIHDLTGVCHRFSGKYPRIATVAVECIGLVGSVGSTRISISDLPQDVVFVHNFDRESESIKLISLLLEKFLVPAFQSSTDTKSQLFLAFAMQQLLKICSFDAKALHSSKRLGLQSQTWSKFSEAAKVTLTPFLSSRYELGNRHGLDADADLSGFPLFRSATNHRDWVQNFAHSILSQAAILWRALNQDRITNTENMFYIFSKIIHHQDIRIAEFLLPFAYQFLLCNGSEAEAGAIQNELFVVLAAEPGENYAIKEDIRLSYQTVFSILDYCSRWLRARRRLNTQVSGEELSRSKRSTTIVAPDIVLGEDEFTKKIENMYRCIQVDTVATRALDSHSYARALFYYEQALREKKRTGEDIDPIYRKLQHIYSRLDDADAVQGISALLLSSSDLDQQLLEHESTGQWHLALDCYEVGLQTQPTAKVEMNLGLLKCLRELNNNGALLGRLESCVQDLEDQTAYGADLGVEASWMSSNWAALQKWVGKSRSNSFDCSVGKALLCVQEGDLIGLYKVLSQCRTNIASEIALSGVPAPKQSHEFLFKLHVLSDMEKILLWSINSQKDYSALTSHMSFRQNNFVGSYREKRYLLTLRQTISNLVRESFPKDEALAILLEKAKMARKAQKFDEAYSYVLRACSDFDSPLALIEHAQLQWNKGEQRQALSKLEGVLQPRTTPAEMSETNTASSSLADGLTVISTSGTNSVVRAKALLRYAKWFDRSNQGNWSVVLYKYKMVIAECSTLESGHYHHGRYCIKILDNQKVRDPKQQSAQYTSGHYHRLACRSYCKALKFGVKYVYQTLPKLLTLWLDFADEEARRRGDESQTRDRRSVLDNAKTLKVMTSAVQEVFSVLPRYVFFPVLSQILSRIRTVDSSALSILAKTLIEIGVTYPSQSWWQILTLEKSGNHRIERGAAISRELRVACDKKSPELSRSLVAAARLMDTMNVLCHEKPSKQEPRKLDINAIGGVDFAKLLPSELIVPVQANMTITWPSKFRCVPDDEHVAFAHKVTIADISPEVEVMSSLQMPKKVKMVGSDGRQYYLLCKPMDDLRKDARLMEFNNMINMLLAKDIESSKRGLGIMTYAVTVLRPDSGIIEWVENTRTLRDIIRRGYESKKIKINHGKLRDMLAEPNREKTFVDKILPMFPPVLYEWFIENYPVPTSWFDARTAFARTTAVMSIVGYILGLGDRHCDNILCHEDTGRALHVDFSCLFEKGLDLEVPECVPFRLTQNIVDALGPYGYDGPFRKCCEITLKILRENEEVLLPFLETFIHDPLVEWSSRKKSSSRALSSRNLAPSTPEEALERMKKRFRGSTADDSFPLSIDAQVDGLLKQATDVKNLSAMYIGWVAMW</sequence>
<keyword evidence="9" id="KW-0418">Kinase</keyword>
<keyword evidence="5" id="KW-0723">Serine/threonine-protein kinase</keyword>
<dbReference type="PROSITE" id="PS00916">
    <property type="entry name" value="PI3_4_KINASE_2"/>
    <property type="match status" value="1"/>
</dbReference>
<proteinExistence type="inferred from homology"/>
<protein>
    <recommendedName>
        <fullName evidence="4">Serine/threonine-protein kinase MEC1</fullName>
        <ecNumber evidence="3">2.7.11.1</ecNumber>
    </recommendedName>
    <alternativeName>
        <fullName evidence="17">ATR homolog</fullName>
    </alternativeName>
    <alternativeName>
        <fullName evidence="16">DNA-damage checkpoint kinase MEC1</fullName>
    </alternativeName>
    <alternativeName>
        <fullName evidence="15">Mitosis entry checkpoint protein 1</fullName>
    </alternativeName>
</protein>
<keyword evidence="7" id="KW-0547">Nucleotide-binding</keyword>
<keyword evidence="11" id="KW-0156">Chromatin regulator</keyword>
<evidence type="ECO:0000259" key="22">
    <source>
        <dbReference type="PROSITE" id="PS51190"/>
    </source>
</evidence>
<feature type="domain" description="PI3K/PI4K catalytic" evidence="20">
    <location>
        <begin position="1666"/>
        <end position="1970"/>
    </location>
</feature>
<evidence type="ECO:0000256" key="16">
    <source>
        <dbReference type="ARBA" id="ARBA00030459"/>
    </source>
</evidence>
<dbReference type="InterPro" id="IPR011009">
    <property type="entry name" value="Kinase-like_dom_sf"/>
</dbReference>
<dbReference type="SUPFAM" id="SSF56112">
    <property type="entry name" value="Protein kinase-like (PK-like)"/>
    <property type="match status" value="1"/>
</dbReference>
<dbReference type="PANTHER" id="PTHR11139">
    <property type="entry name" value="ATAXIA TELANGIECTASIA MUTATED ATM -RELATED"/>
    <property type="match status" value="1"/>
</dbReference>
<dbReference type="Pfam" id="PF23593">
    <property type="entry name" value="HEAT_ATR"/>
    <property type="match status" value="1"/>
</dbReference>
<reference evidence="23 24" key="1">
    <citation type="submission" date="2024-03" db="EMBL/GenBank/DDBJ databases">
        <title>Genome-scale model development and genomic sequencing of the oleaginous clade Lipomyces.</title>
        <authorList>
            <consortium name="Lawrence Berkeley National Laboratory"/>
            <person name="Czajka J.J."/>
            <person name="Han Y."/>
            <person name="Kim J."/>
            <person name="Mondo S.J."/>
            <person name="Hofstad B.A."/>
            <person name="Robles A."/>
            <person name="Haridas S."/>
            <person name="Riley R."/>
            <person name="LaButti K."/>
            <person name="Pangilinan J."/>
            <person name="Andreopoulos W."/>
            <person name="Lipzen A."/>
            <person name="Yan J."/>
            <person name="Wang M."/>
            <person name="Ng V."/>
            <person name="Grigoriev I.V."/>
            <person name="Spatafora J.W."/>
            <person name="Magnuson J.K."/>
            <person name="Baker S.E."/>
            <person name="Pomraning K.R."/>
        </authorList>
    </citation>
    <scope>NUCLEOTIDE SEQUENCE [LARGE SCALE GENOMIC DNA]</scope>
    <source>
        <strain evidence="23 24">Phaff 52-87</strain>
    </source>
</reference>
<feature type="domain" description="FATC" evidence="22">
    <location>
        <begin position="1971"/>
        <end position="2003"/>
    </location>
</feature>
<keyword evidence="6" id="KW-0808">Transferase</keyword>
<gene>
    <name evidence="23" type="ORF">BZA70DRAFT_271921</name>
</gene>
<evidence type="ECO:0000256" key="14">
    <source>
        <dbReference type="ARBA" id="ARBA00023254"/>
    </source>
</evidence>
<dbReference type="SMART" id="SM01343">
    <property type="entry name" value="FATC"/>
    <property type="match status" value="1"/>
</dbReference>
<evidence type="ECO:0000256" key="18">
    <source>
        <dbReference type="ARBA" id="ARBA00047899"/>
    </source>
</evidence>
<evidence type="ECO:0000256" key="10">
    <source>
        <dbReference type="ARBA" id="ARBA00022840"/>
    </source>
</evidence>
<dbReference type="Gene3D" id="3.30.1010.10">
    <property type="entry name" value="Phosphatidylinositol 3-kinase Catalytic Subunit, Chain A, domain 4"/>
    <property type="match status" value="1"/>
</dbReference>
<dbReference type="PROSITE" id="PS50290">
    <property type="entry name" value="PI3_4_KINASE_3"/>
    <property type="match status" value="1"/>
</dbReference>
<feature type="domain" description="FAT" evidence="21">
    <location>
        <begin position="983"/>
        <end position="1556"/>
    </location>
</feature>
<dbReference type="RefSeq" id="XP_064770712.1">
    <property type="nucleotide sequence ID" value="XM_064911563.1"/>
</dbReference>
<evidence type="ECO:0000256" key="17">
    <source>
        <dbReference type="ARBA" id="ARBA00033001"/>
    </source>
</evidence>
<dbReference type="Proteomes" id="UP001498771">
    <property type="component" value="Unassembled WGS sequence"/>
</dbReference>
<keyword evidence="24" id="KW-1185">Reference proteome</keyword>
<dbReference type="Pfam" id="PF00454">
    <property type="entry name" value="PI3_PI4_kinase"/>
    <property type="match status" value="1"/>
</dbReference>
<evidence type="ECO:0000256" key="6">
    <source>
        <dbReference type="ARBA" id="ARBA00022679"/>
    </source>
</evidence>
<comment type="similarity">
    <text evidence="2">Belongs to the PI3/PI4-kinase family. ATM subfamily.</text>
</comment>
<evidence type="ECO:0000256" key="8">
    <source>
        <dbReference type="ARBA" id="ARBA00022763"/>
    </source>
</evidence>
<dbReference type="InterPro" id="IPR057564">
    <property type="entry name" value="HEAT_ATR"/>
</dbReference>
<dbReference type="Pfam" id="PF25385">
    <property type="entry name" value="HEAT_MEC1_N"/>
    <property type="match status" value="1"/>
</dbReference>
<evidence type="ECO:0000256" key="3">
    <source>
        <dbReference type="ARBA" id="ARBA00012513"/>
    </source>
</evidence>
<evidence type="ECO:0000256" key="5">
    <source>
        <dbReference type="ARBA" id="ARBA00022527"/>
    </source>
</evidence>
<dbReference type="InterPro" id="IPR014009">
    <property type="entry name" value="PIK_FAT"/>
</dbReference>
<evidence type="ECO:0000256" key="12">
    <source>
        <dbReference type="ARBA" id="ARBA00023204"/>
    </source>
</evidence>
<dbReference type="EMBL" id="JBBJBU010000001">
    <property type="protein sequence ID" value="KAK7207679.1"/>
    <property type="molecule type" value="Genomic_DNA"/>
</dbReference>
<comment type="catalytic activity">
    <reaction evidence="19">
        <text>L-seryl-[protein] + ATP = O-phospho-L-seryl-[protein] + ADP + H(+)</text>
        <dbReference type="Rhea" id="RHEA:17989"/>
        <dbReference type="Rhea" id="RHEA-COMP:9863"/>
        <dbReference type="Rhea" id="RHEA-COMP:11604"/>
        <dbReference type="ChEBI" id="CHEBI:15378"/>
        <dbReference type="ChEBI" id="CHEBI:29999"/>
        <dbReference type="ChEBI" id="CHEBI:30616"/>
        <dbReference type="ChEBI" id="CHEBI:83421"/>
        <dbReference type="ChEBI" id="CHEBI:456216"/>
        <dbReference type="EC" id="2.7.11.1"/>
    </reaction>
</comment>
<dbReference type="GeneID" id="90037075"/>
<dbReference type="InterPro" id="IPR003152">
    <property type="entry name" value="FATC_dom"/>
</dbReference>
<dbReference type="InterPro" id="IPR050517">
    <property type="entry name" value="DDR_Repair_Kinase"/>
</dbReference>
<dbReference type="InterPro" id="IPR012993">
    <property type="entry name" value="UME"/>
</dbReference>
<keyword evidence="13" id="KW-0539">Nucleus</keyword>
<comment type="caution">
    <text evidence="23">The sequence shown here is derived from an EMBL/GenBank/DDBJ whole genome shotgun (WGS) entry which is preliminary data.</text>
</comment>
<evidence type="ECO:0000256" key="7">
    <source>
        <dbReference type="ARBA" id="ARBA00022741"/>
    </source>
</evidence>
<dbReference type="Pfam" id="PF02260">
    <property type="entry name" value="FATC"/>
    <property type="match status" value="1"/>
</dbReference>
<evidence type="ECO:0000256" key="11">
    <source>
        <dbReference type="ARBA" id="ARBA00022853"/>
    </source>
</evidence>
<dbReference type="Gene3D" id="1.10.1070.11">
    <property type="entry name" value="Phosphatidylinositol 3-/4-kinase, catalytic domain"/>
    <property type="match status" value="1"/>
</dbReference>
<dbReference type="SMART" id="SM00802">
    <property type="entry name" value="UME"/>
    <property type="match status" value="1"/>
</dbReference>
<dbReference type="Pfam" id="PF08064">
    <property type="entry name" value="UME"/>
    <property type="match status" value="1"/>
</dbReference>
<evidence type="ECO:0000256" key="2">
    <source>
        <dbReference type="ARBA" id="ARBA00010769"/>
    </source>
</evidence>
<organism evidence="23 24">
    <name type="scientific">Myxozyma melibiosi</name>
    <dbReference type="NCBI Taxonomy" id="54550"/>
    <lineage>
        <taxon>Eukaryota</taxon>
        <taxon>Fungi</taxon>
        <taxon>Dikarya</taxon>
        <taxon>Ascomycota</taxon>
        <taxon>Saccharomycotina</taxon>
        <taxon>Lipomycetes</taxon>
        <taxon>Lipomycetales</taxon>
        <taxon>Lipomycetaceae</taxon>
        <taxon>Myxozyma</taxon>
    </lineage>
</organism>
<dbReference type="Pfam" id="PF25030">
    <property type="entry name" value="M-HEAT_ATR"/>
    <property type="match status" value="1"/>
</dbReference>
<dbReference type="PROSITE" id="PS51190">
    <property type="entry name" value="FATC"/>
    <property type="match status" value="1"/>
</dbReference>
<dbReference type="InterPro" id="IPR000403">
    <property type="entry name" value="PI3/4_kinase_cat_dom"/>
</dbReference>
<evidence type="ECO:0000259" key="20">
    <source>
        <dbReference type="PROSITE" id="PS50290"/>
    </source>
</evidence>